<dbReference type="EMBL" id="FUIG01000013">
    <property type="protein sequence ID" value="SJM29932.1"/>
    <property type="molecule type" value="Genomic_DNA"/>
</dbReference>
<feature type="transmembrane region" description="Helical" evidence="1">
    <location>
        <begin position="567"/>
        <end position="588"/>
    </location>
</feature>
<dbReference type="InterPro" id="IPR036514">
    <property type="entry name" value="SGNH_hydro_sf"/>
</dbReference>
<keyword evidence="1" id="KW-0812">Transmembrane</keyword>
<dbReference type="Proteomes" id="UP000245698">
    <property type="component" value="Unassembled WGS sequence"/>
</dbReference>
<protein>
    <recommendedName>
        <fullName evidence="4">SGNH/GDSL hydrolase family protein</fullName>
    </recommendedName>
</protein>
<accession>A0A2P9AFN0</accession>
<feature type="transmembrane region" description="Helical" evidence="1">
    <location>
        <begin position="268"/>
        <end position="286"/>
    </location>
</feature>
<keyword evidence="3" id="KW-1185">Reference proteome</keyword>
<keyword evidence="1" id="KW-1133">Transmembrane helix</keyword>
<feature type="transmembrane region" description="Helical" evidence="1">
    <location>
        <begin position="162"/>
        <end position="180"/>
    </location>
</feature>
<reference evidence="3" key="1">
    <citation type="submission" date="2016-12" db="EMBL/GenBank/DDBJ databases">
        <authorList>
            <person name="Brunel B."/>
        </authorList>
    </citation>
    <scope>NUCLEOTIDE SEQUENCE [LARGE SCALE GENOMIC DNA]</scope>
</reference>
<dbReference type="Gene3D" id="3.40.50.1110">
    <property type="entry name" value="SGNH hydrolase"/>
    <property type="match status" value="2"/>
</dbReference>
<gene>
    <name evidence="2" type="ORF">BQ8482_111862</name>
</gene>
<feature type="transmembrane region" description="Helical" evidence="1">
    <location>
        <begin position="216"/>
        <end position="233"/>
    </location>
</feature>
<feature type="transmembrane region" description="Helical" evidence="1">
    <location>
        <begin position="301"/>
        <end position="322"/>
    </location>
</feature>
<feature type="transmembrane region" description="Helical" evidence="1">
    <location>
        <begin position="448"/>
        <end position="467"/>
    </location>
</feature>
<evidence type="ECO:0008006" key="4">
    <source>
        <dbReference type="Google" id="ProtNLM"/>
    </source>
</evidence>
<dbReference type="GO" id="GO:0016788">
    <property type="term" value="F:hydrolase activity, acting on ester bonds"/>
    <property type="evidence" value="ECO:0007669"/>
    <property type="project" value="UniProtKB-ARBA"/>
</dbReference>
<dbReference type="CDD" id="cd00229">
    <property type="entry name" value="SGNH_hydrolase"/>
    <property type="match status" value="1"/>
</dbReference>
<feature type="transmembrane region" description="Helical" evidence="1">
    <location>
        <begin position="600"/>
        <end position="620"/>
    </location>
</feature>
<evidence type="ECO:0000256" key="1">
    <source>
        <dbReference type="SAM" id="Phobius"/>
    </source>
</evidence>
<feature type="transmembrane region" description="Helical" evidence="1">
    <location>
        <begin position="487"/>
        <end position="505"/>
    </location>
</feature>
<keyword evidence="1" id="KW-0472">Membrane</keyword>
<feature type="transmembrane region" description="Helical" evidence="1">
    <location>
        <begin position="136"/>
        <end position="155"/>
    </location>
</feature>
<evidence type="ECO:0000313" key="3">
    <source>
        <dbReference type="Proteomes" id="UP000245698"/>
    </source>
</evidence>
<name>A0A2P9AFN0_9HYPH</name>
<dbReference type="SUPFAM" id="SSF52266">
    <property type="entry name" value="SGNH hydrolase"/>
    <property type="match status" value="1"/>
</dbReference>
<sequence>MAAADRGSAAIGVRFAARLVGQIGPIRNRLPIWRRVAVTPGTAERFVSDTLGYFCVCAEPDSFKEVKATLQGPGALPVRDGSHGRGTSSLRIFRVPQSDFLSMSAGSWLRRASVHSIKTLSLPWSADPTGTESRSILAWSAIAGELALFIALVYLLRLESTALVRILLVALAGWCVHYFLPQRYRLPFFVLLSFAAIAAVFANLGPNWHHWRFEGLIDAAWIVAIGLVLIGIVHLPIAFGWRVLALVGAGCGLAAARMDWIAIPWTRAVWPVLASMFMFRLIVYAYEMRRDQRMATVSERLAYFFMLPNVCFPLFPVVDFRTFRSSYYNADRHYIYQTGIQWMFRGAVHLICYRIVYQRFVIDAADVHNQLELLQFIIWPFLLYLKVSGTFHIITGILHLFGFNLPETHNLYFLSSSFTDFWRRINIYWKDFIMKIVYYPLYFRFRRWGESVALVSATLLAFLATWLLHNYQWFWLRGTWVFTWNDFLFWMILAVLVTINAHYEMRHGRTRRLRGGALSWNGALQTASRTIGVFVVICLLWSFWSASSVPQWLSVFDTVGVEAPGKMTPALVLVAVAAIIGIPALALARGGADRQYSFRRSVASVGVCGLIAVCISLPVVHDRLGETVSTAMADIRAPNLNSRDNANLERGYYENLVNVGAFNPELWIVYGQRRHDGWDNLDKTPLSEFTGALPTTYLRPLSQADYKGKRVHINRWGMRDQDYEKIPAPGTSRIAMVGSSHVFGEGVADDETFEGLLERRLNAQAADSGYRHYEVLNFAVGGYLPLDILAIIEDRVLAFKPQYIFYFEHSALVPRTLKRLGKAIQNGSAYRYDFVRDIVRESGIDPGADHEVIQRKLTPYGDRLLRAIYSRIVEAAKREGVGVFWIYLPRPDERASTELEKRLAAEAGFNVLDLSGVYDGYDWRTLLVAPWDDHPNAAGHRLVADKLYEVLQQHQDLVPLNLAVAPQEEEQ</sequence>
<feature type="transmembrane region" description="Helical" evidence="1">
    <location>
        <begin position="376"/>
        <end position="401"/>
    </location>
</feature>
<evidence type="ECO:0000313" key="2">
    <source>
        <dbReference type="EMBL" id="SJM29932.1"/>
    </source>
</evidence>
<proteinExistence type="predicted"/>
<dbReference type="AlphaFoldDB" id="A0A2P9AFN0"/>
<feature type="transmembrane region" description="Helical" evidence="1">
    <location>
        <begin position="526"/>
        <end position="547"/>
    </location>
</feature>
<feature type="transmembrane region" description="Helical" evidence="1">
    <location>
        <begin position="186"/>
        <end position="204"/>
    </location>
</feature>
<organism evidence="2 3">
    <name type="scientific">Mesorhizobium delmotii</name>
    <dbReference type="NCBI Taxonomy" id="1631247"/>
    <lineage>
        <taxon>Bacteria</taxon>
        <taxon>Pseudomonadati</taxon>
        <taxon>Pseudomonadota</taxon>
        <taxon>Alphaproteobacteria</taxon>
        <taxon>Hyphomicrobiales</taxon>
        <taxon>Phyllobacteriaceae</taxon>
        <taxon>Mesorhizobium</taxon>
    </lineage>
</organism>